<gene>
    <name evidence="3" type="ORF">VPK24_04605</name>
</gene>
<keyword evidence="4" id="KW-1185">Reference proteome</keyword>
<dbReference type="RefSeq" id="WP_393010937.1">
    <property type="nucleotide sequence ID" value="NZ_JAZAQF010000028.1"/>
</dbReference>
<dbReference type="EMBL" id="JAZAQF010000028">
    <property type="protein sequence ID" value="MFG3816906.1"/>
    <property type="molecule type" value="Genomic_DNA"/>
</dbReference>
<name>A0ABW7C795_9CYAN</name>
<dbReference type="InterPro" id="IPR003768">
    <property type="entry name" value="ScpA"/>
</dbReference>
<evidence type="ECO:0000313" key="3">
    <source>
        <dbReference type="EMBL" id="MFG3816906.1"/>
    </source>
</evidence>
<proteinExistence type="predicted"/>
<evidence type="ECO:0000256" key="2">
    <source>
        <dbReference type="ARBA" id="ARBA00044777"/>
    </source>
</evidence>
<dbReference type="PANTHER" id="PTHR33969:SF2">
    <property type="entry name" value="SEGREGATION AND CONDENSATION PROTEIN A"/>
    <property type="match status" value="1"/>
</dbReference>
<accession>A0ABW7C795</accession>
<evidence type="ECO:0000313" key="4">
    <source>
        <dbReference type="Proteomes" id="UP001604335"/>
    </source>
</evidence>
<dbReference type="PANTHER" id="PTHR33969">
    <property type="entry name" value="SEGREGATION AND CONDENSATION PROTEIN A"/>
    <property type="match status" value="1"/>
</dbReference>
<sequence length="283" mass="31365">MAGLVIQETIASLIEMAEQGSIDPWDVRAVEVLDRYLDQLQRAIEPVAGQMGKAAYDVHLSRSAQAFVSAALLVLIKANRLTLAEFPPLTEGDDWEEEAEAAIEAIARGRLPLHLEQCLKRRGVAPQTGQRRVSLGDMIEQLQQVASLLATQPARPRKTRRPNRRQKMRAVQQLAHQENLGEVSEALAAFLRPFGDRWLSFDELVAQVPRTGPQAIPLTIAHHGSMGQGELLSDQPTKSDRAGAFWALLLLASQSKVELDQTEFYQDLRVRSLPDPLPPIPDP</sequence>
<dbReference type="Pfam" id="PF02616">
    <property type="entry name" value="SMC_ScpA"/>
    <property type="match status" value="1"/>
</dbReference>
<reference evidence="4" key="1">
    <citation type="journal article" date="2024" name="Algal Res.">
        <title>Biochemical, toxicological and genomic investigation of a high-biomass producing Limnothrix strain isolated from Italian shallow drinking water reservoir.</title>
        <authorList>
            <person name="Simonazzi M."/>
            <person name="Shishido T.K."/>
            <person name="Delbaje E."/>
            <person name="Wahlsten M."/>
            <person name="Fewer D.P."/>
            <person name="Sivonen K."/>
            <person name="Pezzolesi L."/>
            <person name="Pistocchi R."/>
        </authorList>
    </citation>
    <scope>NUCLEOTIDE SEQUENCE [LARGE SCALE GENOMIC DNA]</scope>
    <source>
        <strain evidence="4">LRLZ20PSL1</strain>
    </source>
</reference>
<dbReference type="Proteomes" id="UP001604335">
    <property type="component" value="Unassembled WGS sequence"/>
</dbReference>
<keyword evidence="1" id="KW-0159">Chromosome partition</keyword>
<protein>
    <recommendedName>
        <fullName evidence="2">Segregation and condensation protein A</fullName>
    </recommendedName>
</protein>
<organism evidence="3 4">
    <name type="scientific">Limnothrix redekei LRLZ20PSL1</name>
    <dbReference type="NCBI Taxonomy" id="3112953"/>
    <lineage>
        <taxon>Bacteria</taxon>
        <taxon>Bacillati</taxon>
        <taxon>Cyanobacteriota</taxon>
        <taxon>Cyanophyceae</taxon>
        <taxon>Pseudanabaenales</taxon>
        <taxon>Pseudanabaenaceae</taxon>
        <taxon>Limnothrix</taxon>
    </lineage>
</organism>
<comment type="caution">
    <text evidence="3">The sequence shown here is derived from an EMBL/GenBank/DDBJ whole genome shotgun (WGS) entry which is preliminary data.</text>
</comment>
<evidence type="ECO:0000256" key="1">
    <source>
        <dbReference type="ARBA" id="ARBA00022829"/>
    </source>
</evidence>